<dbReference type="PRINTS" id="PR00503">
    <property type="entry name" value="BROMODOMAIN"/>
</dbReference>
<evidence type="ECO:0000313" key="7">
    <source>
        <dbReference type="Proteomes" id="UP001150217"/>
    </source>
</evidence>
<dbReference type="InterPro" id="IPR001487">
    <property type="entry name" value="Bromodomain"/>
</dbReference>
<dbReference type="SUPFAM" id="SSF47370">
    <property type="entry name" value="Bromodomain"/>
    <property type="match status" value="1"/>
</dbReference>
<dbReference type="PANTHER" id="PTHR13710">
    <property type="entry name" value="DNA HELICASE RECQ FAMILY MEMBER"/>
    <property type="match status" value="1"/>
</dbReference>
<dbReference type="Pfam" id="PF00439">
    <property type="entry name" value="Bromodomain"/>
    <property type="match status" value="1"/>
</dbReference>
<organism evidence="6 7">
    <name type="scientific">Lentinula lateritia</name>
    <dbReference type="NCBI Taxonomy" id="40482"/>
    <lineage>
        <taxon>Eukaryota</taxon>
        <taxon>Fungi</taxon>
        <taxon>Dikarya</taxon>
        <taxon>Basidiomycota</taxon>
        <taxon>Agaricomycotina</taxon>
        <taxon>Agaricomycetes</taxon>
        <taxon>Agaricomycetidae</taxon>
        <taxon>Agaricales</taxon>
        <taxon>Marasmiineae</taxon>
        <taxon>Omphalotaceae</taxon>
        <taxon>Lentinula</taxon>
    </lineage>
</organism>
<dbReference type="Gene3D" id="1.20.920.10">
    <property type="entry name" value="Bromodomain-like"/>
    <property type="match status" value="1"/>
</dbReference>
<evidence type="ECO:0000313" key="6">
    <source>
        <dbReference type="EMBL" id="KAJ4472425.1"/>
    </source>
</evidence>
<dbReference type="SUPFAM" id="SSF52540">
    <property type="entry name" value="P-loop containing nucleoside triphosphate hydrolases"/>
    <property type="match status" value="1"/>
</dbReference>
<gene>
    <name evidence="6" type="ORF">C8R41DRAFT_924438</name>
</gene>
<keyword evidence="6" id="KW-0378">Hydrolase</keyword>
<evidence type="ECO:0000256" key="3">
    <source>
        <dbReference type="PROSITE-ProRule" id="PRU00035"/>
    </source>
</evidence>
<dbReference type="PANTHER" id="PTHR13710:SF108">
    <property type="entry name" value="ATP-DEPENDENT DNA HELICASE Q4"/>
    <property type="match status" value="1"/>
</dbReference>
<dbReference type="InterPro" id="IPR036427">
    <property type="entry name" value="Bromodomain-like_sf"/>
</dbReference>
<keyword evidence="7" id="KW-1185">Reference proteome</keyword>
<dbReference type="Proteomes" id="UP001150217">
    <property type="component" value="Unassembled WGS sequence"/>
</dbReference>
<comment type="caution">
    <text evidence="6">The sequence shown here is derived from an EMBL/GenBank/DDBJ whole genome shotgun (WGS) entry which is preliminary data.</text>
</comment>
<evidence type="ECO:0000259" key="5">
    <source>
        <dbReference type="PROSITE" id="PS50014"/>
    </source>
</evidence>
<feature type="compositionally biased region" description="Acidic residues" evidence="4">
    <location>
        <begin position="269"/>
        <end position="285"/>
    </location>
</feature>
<dbReference type="PROSITE" id="PS50014">
    <property type="entry name" value="BROMODOMAIN_2"/>
    <property type="match status" value="1"/>
</dbReference>
<name>A0ABQ8V3H6_9AGAR</name>
<dbReference type="EMBL" id="JANVFT010000084">
    <property type="protein sequence ID" value="KAJ4472425.1"/>
    <property type="molecule type" value="Genomic_DNA"/>
</dbReference>
<sequence>MALSPKFHQLVLENPDFQCSITAVVVDEAHNISEWGTEDFRPEFSRISSLLGHLPAGVPVIAASATVPPEVILDIQDKLGFGRDSECISVSNEKLNVALSVRTLQHPRDSFADLLFLFPSSGATAMDFIQTIIYHSPEYISYVSFEFYHRYISEDHKAIIEEAIANGTLRGTAATDALGMASFGMDFQGIKRVILWIEPCTFNSLVQKIGRCVRIFSELGEAIVFITKASLKRFFIEFNLDSVDGVNDSDGAPAGEEPEWEEPSYRDQTEEEEPRDDDDEVEDDEEGDFIGDFLEDHFEDNGKDAMNSSDNLVEPIPTRCKVTKRKKRNVDVFLGNCSKLPSLFPAPLGSRCCNNCEPLQFPVEAIRLTDPDQLRLPGRAQKSSPEVAEAVRSQLLVLREKLVADIYGPDQYMVTGKMILSDEIINVLAERARFVDSVEALKQCVYWHFAHEFGNDVVLVLADVLANFPDSAQKAQELQQHERALRALLKMEKRDLKNQISSISESCFVAVKNEMDGTQQVYPDYYNIIKTPISMANVKRGNVYESVAQYSSNWDLMFENAREYNEDVSTIYNDTYILQHVFQNALEAATRIHGIILNDPE</sequence>
<evidence type="ECO:0000256" key="1">
    <source>
        <dbReference type="ARBA" id="ARBA00005446"/>
    </source>
</evidence>
<evidence type="ECO:0000256" key="4">
    <source>
        <dbReference type="SAM" id="MobiDB-lite"/>
    </source>
</evidence>
<dbReference type="Gene3D" id="3.40.50.300">
    <property type="entry name" value="P-loop containing nucleotide triphosphate hydrolases"/>
    <property type="match status" value="2"/>
</dbReference>
<protein>
    <submittedName>
        <fullName evidence="6">P-loop containing nucleoside triphosphate hydrolase protein</fullName>
    </submittedName>
</protein>
<evidence type="ECO:0000256" key="2">
    <source>
        <dbReference type="ARBA" id="ARBA00023117"/>
    </source>
</evidence>
<feature type="domain" description="Bromo" evidence="5">
    <location>
        <begin position="508"/>
        <end position="572"/>
    </location>
</feature>
<feature type="region of interest" description="Disordered" evidence="4">
    <location>
        <begin position="246"/>
        <end position="285"/>
    </location>
</feature>
<dbReference type="SMART" id="SM00297">
    <property type="entry name" value="BROMO"/>
    <property type="match status" value="1"/>
</dbReference>
<comment type="similarity">
    <text evidence="1">Belongs to the helicase family. RecQ subfamily.</text>
</comment>
<proteinExistence type="inferred from homology"/>
<accession>A0ABQ8V3H6</accession>
<reference evidence="6" key="1">
    <citation type="submission" date="2022-08" db="EMBL/GenBank/DDBJ databases">
        <title>A Global Phylogenomic Analysis of the Shiitake Genus Lentinula.</title>
        <authorList>
            <consortium name="DOE Joint Genome Institute"/>
            <person name="Sierra-Patev S."/>
            <person name="Min B."/>
            <person name="Naranjo-Ortiz M."/>
            <person name="Looney B."/>
            <person name="Konkel Z."/>
            <person name="Slot J.C."/>
            <person name="Sakamoto Y."/>
            <person name="Steenwyk J.L."/>
            <person name="Rokas A."/>
            <person name="Carro J."/>
            <person name="Camarero S."/>
            <person name="Ferreira P."/>
            <person name="Molpeceres G."/>
            <person name="Ruiz-Duenas F.J."/>
            <person name="Serrano A."/>
            <person name="Henrissat B."/>
            <person name="Drula E."/>
            <person name="Hughes K.W."/>
            <person name="Mata J.L."/>
            <person name="Ishikawa N.K."/>
            <person name="Vargas-Isla R."/>
            <person name="Ushijima S."/>
            <person name="Smith C.A."/>
            <person name="Ahrendt S."/>
            <person name="Andreopoulos W."/>
            <person name="He G."/>
            <person name="Labutti K."/>
            <person name="Lipzen A."/>
            <person name="Ng V."/>
            <person name="Riley R."/>
            <person name="Sandor L."/>
            <person name="Barry K."/>
            <person name="Martinez A.T."/>
            <person name="Xiao Y."/>
            <person name="Gibbons J.G."/>
            <person name="Terashima K."/>
            <person name="Grigoriev I.V."/>
            <person name="Hibbett D.S."/>
        </authorList>
    </citation>
    <scope>NUCLEOTIDE SEQUENCE</scope>
    <source>
        <strain evidence="6">RHP3577 ss4</strain>
    </source>
</reference>
<dbReference type="InterPro" id="IPR027417">
    <property type="entry name" value="P-loop_NTPase"/>
</dbReference>
<dbReference type="GO" id="GO:0016787">
    <property type="term" value="F:hydrolase activity"/>
    <property type="evidence" value="ECO:0007669"/>
    <property type="project" value="UniProtKB-KW"/>
</dbReference>
<keyword evidence="2 3" id="KW-0103">Bromodomain</keyword>